<proteinExistence type="predicted"/>
<dbReference type="CDD" id="cd14014">
    <property type="entry name" value="STKc_PknB_like"/>
    <property type="match status" value="1"/>
</dbReference>
<feature type="domain" description="Protein kinase" evidence="6">
    <location>
        <begin position="9"/>
        <end position="316"/>
    </location>
</feature>
<evidence type="ECO:0000259" key="6">
    <source>
        <dbReference type="PROSITE" id="PS50011"/>
    </source>
</evidence>
<dbReference type="Gene3D" id="1.25.40.10">
    <property type="entry name" value="Tetratricopeptide repeat domain"/>
    <property type="match status" value="3"/>
</dbReference>
<dbReference type="Pfam" id="PF00069">
    <property type="entry name" value="Pkinase"/>
    <property type="match status" value="1"/>
</dbReference>
<dbReference type="Gene3D" id="3.30.200.20">
    <property type="entry name" value="Phosphorylase Kinase, domain 1"/>
    <property type="match status" value="1"/>
</dbReference>
<dbReference type="SMART" id="SM00220">
    <property type="entry name" value="S_TKc"/>
    <property type="match status" value="1"/>
</dbReference>
<organism evidence="7 8">
    <name type="scientific">Eiseniibacteriota bacterium</name>
    <dbReference type="NCBI Taxonomy" id="2212470"/>
    <lineage>
        <taxon>Bacteria</taxon>
        <taxon>Candidatus Eiseniibacteriota</taxon>
    </lineage>
</organism>
<dbReference type="Pfam" id="PF13432">
    <property type="entry name" value="TPR_16"/>
    <property type="match status" value="2"/>
</dbReference>
<keyword evidence="2" id="KW-0547">Nucleotide-binding</keyword>
<dbReference type="Gene3D" id="1.10.510.10">
    <property type="entry name" value="Transferase(Phosphotransferase) domain 1"/>
    <property type="match status" value="1"/>
</dbReference>
<dbReference type="SUPFAM" id="SSF56112">
    <property type="entry name" value="Protein kinase-like (PK-like)"/>
    <property type="match status" value="1"/>
</dbReference>
<gene>
    <name evidence="7" type="ORF">E6K75_05930</name>
</gene>
<evidence type="ECO:0000256" key="2">
    <source>
        <dbReference type="ARBA" id="ARBA00022741"/>
    </source>
</evidence>
<dbReference type="AlphaFoldDB" id="A0A538T2X4"/>
<evidence type="ECO:0000256" key="1">
    <source>
        <dbReference type="ARBA" id="ARBA00022679"/>
    </source>
</evidence>
<feature type="region of interest" description="Disordered" evidence="5">
    <location>
        <begin position="234"/>
        <end position="255"/>
    </location>
</feature>
<dbReference type="EMBL" id="VBOV01000143">
    <property type="protein sequence ID" value="TMQ57986.1"/>
    <property type="molecule type" value="Genomic_DNA"/>
</dbReference>
<evidence type="ECO:0000256" key="3">
    <source>
        <dbReference type="ARBA" id="ARBA00022777"/>
    </source>
</evidence>
<reference evidence="7 8" key="1">
    <citation type="journal article" date="2019" name="Nat. Microbiol.">
        <title>Mediterranean grassland soil C-N compound turnover is dependent on rainfall and depth, and is mediated by genomically divergent microorganisms.</title>
        <authorList>
            <person name="Diamond S."/>
            <person name="Andeer P.F."/>
            <person name="Li Z."/>
            <person name="Crits-Christoph A."/>
            <person name="Burstein D."/>
            <person name="Anantharaman K."/>
            <person name="Lane K.R."/>
            <person name="Thomas B.C."/>
            <person name="Pan C."/>
            <person name="Northen T.R."/>
            <person name="Banfield J.F."/>
        </authorList>
    </citation>
    <scope>NUCLEOTIDE SEQUENCE [LARGE SCALE GENOMIC DNA]</scope>
    <source>
        <strain evidence="7">WS_5</strain>
    </source>
</reference>
<dbReference type="SUPFAM" id="SSF48452">
    <property type="entry name" value="TPR-like"/>
    <property type="match status" value="1"/>
</dbReference>
<dbReference type="PANTHER" id="PTHR43289:SF6">
    <property type="entry name" value="SERINE_THREONINE-PROTEIN KINASE NEKL-3"/>
    <property type="match status" value="1"/>
</dbReference>
<dbReference type="InterPro" id="IPR008271">
    <property type="entry name" value="Ser/Thr_kinase_AS"/>
</dbReference>
<evidence type="ECO:0000313" key="7">
    <source>
        <dbReference type="EMBL" id="TMQ57986.1"/>
    </source>
</evidence>
<dbReference type="InterPro" id="IPR000719">
    <property type="entry name" value="Prot_kinase_dom"/>
</dbReference>
<evidence type="ECO:0000256" key="4">
    <source>
        <dbReference type="ARBA" id="ARBA00022840"/>
    </source>
</evidence>
<keyword evidence="1" id="KW-0808">Transferase</keyword>
<dbReference type="Gene3D" id="3.40.50.10610">
    <property type="entry name" value="ABC-type transport auxiliary lipoprotein component"/>
    <property type="match status" value="1"/>
</dbReference>
<dbReference type="PROSITE" id="PS00108">
    <property type="entry name" value="PROTEIN_KINASE_ST"/>
    <property type="match status" value="1"/>
</dbReference>
<keyword evidence="3" id="KW-0418">Kinase</keyword>
<dbReference type="InterPro" id="IPR011990">
    <property type="entry name" value="TPR-like_helical_dom_sf"/>
</dbReference>
<name>A0A538T2X4_UNCEI</name>
<dbReference type="InterPro" id="IPR011009">
    <property type="entry name" value="Kinase-like_dom_sf"/>
</dbReference>
<dbReference type="Proteomes" id="UP000320913">
    <property type="component" value="Unassembled WGS sequence"/>
</dbReference>
<accession>A0A538T2X4</accession>
<dbReference type="InterPro" id="IPR019734">
    <property type="entry name" value="TPR_rpt"/>
</dbReference>
<dbReference type="GO" id="GO:0004674">
    <property type="term" value="F:protein serine/threonine kinase activity"/>
    <property type="evidence" value="ECO:0007669"/>
    <property type="project" value="TreeGrafter"/>
</dbReference>
<dbReference type="NCBIfam" id="NF047558">
    <property type="entry name" value="TPR_END_plus"/>
    <property type="match status" value="1"/>
</dbReference>
<sequence>MIGRTLSHYRIVEQIAAGGMGVVHRARDERLGRDVALKVLPPGALSDEAARERFRREALALSRLNHPHIATIYDLDRQEDVDFLVMEYIPGRTVAQMIAAGRLPESEAASIACQIVEALEEAHEQGIVHGDLKSENVLVTPKGWVKVLDFGLATLRGPVAQSVETAAFTGENLVSGTLPYMAPEQLLRGQTDARTDLYSLGVVLYEMTAGKLPFEESLAPALIDAICHRDPVPPSRWNPSSGPASFAREESERAQDRRRIDSVAVLPLENLSGDPEQDYFADGMTEALIAGLAKIRSLRVISRTSVMRYKGAHAALRDIARALDVSAIVEGSVLRSGNRVRITALLVDTATDRHLWAETYERDVGDILALQGEVAKAIASEIQVTITPQEEAGMARRGAINPDAFHAYLKGRYHWEKRSEEGLARALRFFQEAIEIDPTYAPAYAGLADYYITLGNFSLADSMSIYPKAKAAALRGLEIDPGSAEAYTSLATVEGSFEWDREGAERDYRRAIALNPNYATAHHWYADHLVSLARFEEGMAEIAVAQSVDPLSLVMNADVGGYLLYAGRFEEALAQIERILATDPDYVPAQRQIGGVYEELGKLDEAFAAFEKTRQLTGGATYSLTALAHTHARAGHRDEALKMLADLETVAKKKYVSHYGVAAVHVALGNFDRAFQYLDRAAQSHDRALIWLKVSPRWKSVRSDPRFLKLLKMVGAE</sequence>
<comment type="caution">
    <text evidence="7">The sequence shown here is derived from an EMBL/GenBank/DDBJ whole genome shotgun (WGS) entry which is preliminary data.</text>
</comment>
<evidence type="ECO:0000256" key="5">
    <source>
        <dbReference type="SAM" id="MobiDB-lite"/>
    </source>
</evidence>
<protein>
    <submittedName>
        <fullName evidence="7">Tetratricopeptide repeat protein</fullName>
    </submittedName>
</protein>
<keyword evidence="4" id="KW-0067">ATP-binding</keyword>
<dbReference type="PROSITE" id="PS50011">
    <property type="entry name" value="PROTEIN_KINASE_DOM"/>
    <property type="match status" value="1"/>
</dbReference>
<dbReference type="PANTHER" id="PTHR43289">
    <property type="entry name" value="MITOGEN-ACTIVATED PROTEIN KINASE KINASE KINASE 20-RELATED"/>
    <property type="match status" value="1"/>
</dbReference>
<dbReference type="GO" id="GO:0005524">
    <property type="term" value="F:ATP binding"/>
    <property type="evidence" value="ECO:0007669"/>
    <property type="project" value="UniProtKB-KW"/>
</dbReference>
<evidence type="ECO:0000313" key="8">
    <source>
        <dbReference type="Proteomes" id="UP000320913"/>
    </source>
</evidence>
<dbReference type="SMART" id="SM00028">
    <property type="entry name" value="TPR"/>
    <property type="match status" value="6"/>
</dbReference>